<dbReference type="Proteomes" id="UP000298484">
    <property type="component" value="Unassembled WGS sequence"/>
</dbReference>
<dbReference type="EMBL" id="SRHY01000028">
    <property type="protein sequence ID" value="TFJ92172.1"/>
    <property type="molecule type" value="Genomic_DNA"/>
</dbReference>
<accession>A0A4Y9AA21</accession>
<protein>
    <submittedName>
        <fullName evidence="1">Uncharacterized protein</fullName>
    </submittedName>
</protein>
<keyword evidence="2" id="KW-1185">Reference proteome</keyword>
<organism evidence="1 2">
    <name type="scientific">Lentibacillus salicampi</name>
    <dbReference type="NCBI Taxonomy" id="175306"/>
    <lineage>
        <taxon>Bacteria</taxon>
        <taxon>Bacillati</taxon>
        <taxon>Bacillota</taxon>
        <taxon>Bacilli</taxon>
        <taxon>Bacillales</taxon>
        <taxon>Bacillaceae</taxon>
        <taxon>Lentibacillus</taxon>
    </lineage>
</organism>
<reference evidence="1 2" key="1">
    <citation type="submission" date="2019-03" db="EMBL/GenBank/DDBJ databases">
        <title>Genome sequence of Lentibacillus salicampi ATCC BAA-719.</title>
        <authorList>
            <person name="Maclea K.S."/>
            <person name="Simoes Junior M."/>
        </authorList>
    </citation>
    <scope>NUCLEOTIDE SEQUENCE [LARGE SCALE GENOMIC DNA]</scope>
    <source>
        <strain evidence="1 2">ATCC BAA-719</strain>
    </source>
</reference>
<sequence length="72" mass="8763">MTDLQQFQNRYFDILQSNEPMRTNRLVNLMTDMEQVYEIPILKRAEFERANPEVMHLYRLVSKSRNLEEVTK</sequence>
<evidence type="ECO:0000313" key="2">
    <source>
        <dbReference type="Proteomes" id="UP000298484"/>
    </source>
</evidence>
<dbReference type="OrthoDB" id="2974389at2"/>
<dbReference type="RefSeq" id="WP_135110779.1">
    <property type="nucleotide sequence ID" value="NZ_SRHY01000028.1"/>
</dbReference>
<gene>
    <name evidence="1" type="ORF">E4U82_13925</name>
</gene>
<name>A0A4Y9AA21_9BACI</name>
<evidence type="ECO:0000313" key="1">
    <source>
        <dbReference type="EMBL" id="TFJ92172.1"/>
    </source>
</evidence>
<dbReference type="AlphaFoldDB" id="A0A4Y9AA21"/>
<comment type="caution">
    <text evidence="1">The sequence shown here is derived from an EMBL/GenBank/DDBJ whole genome shotgun (WGS) entry which is preliminary data.</text>
</comment>
<proteinExistence type="predicted"/>